<comment type="caution">
    <text evidence="4">The sequence shown here is derived from an EMBL/GenBank/DDBJ whole genome shotgun (WGS) entry which is preliminary data.</text>
</comment>
<organism evidence="4 5">
    <name type="scientific">Hermanssonia centrifuga</name>
    <dbReference type="NCBI Taxonomy" id="98765"/>
    <lineage>
        <taxon>Eukaryota</taxon>
        <taxon>Fungi</taxon>
        <taxon>Dikarya</taxon>
        <taxon>Basidiomycota</taxon>
        <taxon>Agaricomycotina</taxon>
        <taxon>Agaricomycetes</taxon>
        <taxon>Polyporales</taxon>
        <taxon>Meruliaceae</taxon>
        <taxon>Hermanssonia</taxon>
    </lineage>
</organism>
<accession>A0A4S4KUP4</accession>
<keyword evidence="5" id="KW-1185">Reference proteome</keyword>
<dbReference type="PANTHER" id="PTHR12835:SF5">
    <property type="entry name" value="BIOTIN--PROTEIN LIGASE"/>
    <property type="match status" value="1"/>
</dbReference>
<evidence type="ECO:0000313" key="5">
    <source>
        <dbReference type="Proteomes" id="UP000309038"/>
    </source>
</evidence>
<dbReference type="InterPro" id="IPR004143">
    <property type="entry name" value="BPL_LPL_catalytic"/>
</dbReference>
<dbReference type="PROSITE" id="PS51733">
    <property type="entry name" value="BPL_LPL_CATALYTIC"/>
    <property type="match status" value="1"/>
</dbReference>
<dbReference type="AlphaFoldDB" id="A0A4S4KUP4"/>
<feature type="domain" description="BPL/LPL catalytic" evidence="3">
    <location>
        <begin position="292"/>
        <end position="493"/>
    </location>
</feature>
<dbReference type="GO" id="GO:0005737">
    <property type="term" value="C:cytoplasm"/>
    <property type="evidence" value="ECO:0007669"/>
    <property type="project" value="TreeGrafter"/>
</dbReference>
<dbReference type="CDD" id="cd16442">
    <property type="entry name" value="BPL"/>
    <property type="match status" value="1"/>
</dbReference>
<dbReference type="EMBL" id="SGPJ01000012">
    <property type="protein sequence ID" value="THH02031.1"/>
    <property type="molecule type" value="Genomic_DNA"/>
</dbReference>
<dbReference type="SUPFAM" id="SSF55681">
    <property type="entry name" value="Class II aaRS and biotin synthetases"/>
    <property type="match status" value="1"/>
</dbReference>
<evidence type="ECO:0000259" key="3">
    <source>
        <dbReference type="PROSITE" id="PS51733"/>
    </source>
</evidence>
<name>A0A4S4KUP4_9APHY</name>
<proteinExistence type="inferred from homology"/>
<reference evidence="4 5" key="1">
    <citation type="submission" date="2019-02" db="EMBL/GenBank/DDBJ databases">
        <title>Genome sequencing of the rare red list fungi Phlebia centrifuga.</title>
        <authorList>
            <person name="Buettner E."/>
            <person name="Kellner H."/>
        </authorList>
    </citation>
    <scope>NUCLEOTIDE SEQUENCE [LARGE SCALE GENOMIC DNA]</scope>
    <source>
        <strain evidence="4 5">DSM 108282</strain>
    </source>
</reference>
<sequence length="555" mass="60008">MNVLVYSGPEVLQSSLSRSIAVLRSTLSYVENGGAFLGLRAGATVGTSLFNVIDPSDYSLRFQDQKSGNTVYCKFFPGGEDSCRSVNIEAVQGGATASLLESGAVEFDGIETAQNAQVIARIMEDRKVVAASLQTSSGRVAFWGVHFETAVTTENTSLSADDCKIAEEKRQEVVRDTLRKLGLTLPSLNESGPSYALPQLLTSAPSRPEIVVQILNALNVQPPASFKDVNDTFNFHVASEAEELMQQCRFQQTDNLRHIVAFTDGSMPSRGLTPLFDIGQYYSDLADATSRAGCPMTSSSWGAGEAFMYGEVVTSTQTLLDKNPRFLSSLPSPLLSLATHQIAGRGRGGNSWVSPVGCLQFSLRLRVALSTIPPARLVFVQYLFALAVVEACRDDGVLGSLGDKIRLKWPNDIYIVGDDENEKATKVAGILVYTTFDGNDVDIVIGCGVNVLNPPPIASLASLIPSGVDRKLSMERTAAIIMAKFQSMWTTFLAHKGSFDPFMDLYLGRWLHSDSYKYDTPSPGGGYAGSQGFIDLQPDGNTFDLMSGLIMMKAR</sequence>
<evidence type="ECO:0000313" key="4">
    <source>
        <dbReference type="EMBL" id="THH02031.1"/>
    </source>
</evidence>
<dbReference type="GO" id="GO:0004077">
    <property type="term" value="F:biotin--[biotin carboxyl-carrier protein] ligase activity"/>
    <property type="evidence" value="ECO:0007669"/>
    <property type="project" value="InterPro"/>
</dbReference>
<dbReference type="InterPro" id="IPR019197">
    <property type="entry name" value="Biotin-prot_ligase_N"/>
</dbReference>
<comment type="similarity">
    <text evidence="1">Belongs to the biotin--protein ligase family.</text>
</comment>
<dbReference type="Gene3D" id="3.30.930.10">
    <property type="entry name" value="Bira Bifunctional Protein, Domain 2"/>
    <property type="match status" value="1"/>
</dbReference>
<evidence type="ECO:0000256" key="1">
    <source>
        <dbReference type="ARBA" id="ARBA00009934"/>
    </source>
</evidence>
<protein>
    <recommendedName>
        <fullName evidence="3">BPL/LPL catalytic domain-containing protein</fullName>
    </recommendedName>
</protein>
<evidence type="ECO:0000256" key="2">
    <source>
        <dbReference type="ARBA" id="ARBA00022598"/>
    </source>
</evidence>
<dbReference type="PANTHER" id="PTHR12835">
    <property type="entry name" value="BIOTIN PROTEIN LIGASE"/>
    <property type="match status" value="1"/>
</dbReference>
<dbReference type="Pfam" id="PF09825">
    <property type="entry name" value="BPL_N"/>
    <property type="match status" value="1"/>
</dbReference>
<dbReference type="Proteomes" id="UP000309038">
    <property type="component" value="Unassembled WGS sequence"/>
</dbReference>
<dbReference type="InterPro" id="IPR045864">
    <property type="entry name" value="aa-tRNA-synth_II/BPL/LPL"/>
</dbReference>
<dbReference type="InterPro" id="IPR004408">
    <property type="entry name" value="Biotin_CoA_COase_ligase"/>
</dbReference>
<keyword evidence="2" id="KW-0436">Ligase</keyword>
<gene>
    <name evidence="4" type="ORF">EW026_g756</name>
</gene>
<dbReference type="Pfam" id="PF03099">
    <property type="entry name" value="BPL_LplA_LipB"/>
    <property type="match status" value="1"/>
</dbReference>
<dbReference type="NCBIfam" id="TIGR00121">
    <property type="entry name" value="birA_ligase"/>
    <property type="match status" value="1"/>
</dbReference>